<evidence type="ECO:0000259" key="3">
    <source>
        <dbReference type="PROSITE" id="PS50213"/>
    </source>
</evidence>
<proteinExistence type="predicted"/>
<dbReference type="STRING" id="50990.A0A4Y7QI38"/>
<dbReference type="GO" id="GO:0005615">
    <property type="term" value="C:extracellular space"/>
    <property type="evidence" value="ECO:0007669"/>
    <property type="project" value="TreeGrafter"/>
</dbReference>
<dbReference type="InterPro" id="IPR036378">
    <property type="entry name" value="FAS1_dom_sf"/>
</dbReference>
<protein>
    <submittedName>
        <fullName evidence="4">FAS1 domain-containing protein</fullName>
    </submittedName>
</protein>
<dbReference type="OrthoDB" id="7700931at2759"/>
<dbReference type="SMART" id="SM00554">
    <property type="entry name" value="FAS1"/>
    <property type="match status" value="2"/>
</dbReference>
<accession>A0A4Y7QI38</accession>
<dbReference type="VEuPathDB" id="FungiDB:BD410DRAFT_783277"/>
<evidence type="ECO:0000256" key="2">
    <source>
        <dbReference type="SAM" id="SignalP"/>
    </source>
</evidence>
<feature type="region of interest" description="Disordered" evidence="1">
    <location>
        <begin position="99"/>
        <end position="122"/>
    </location>
</feature>
<keyword evidence="5" id="KW-1185">Reference proteome</keyword>
<dbReference type="SUPFAM" id="SSF82153">
    <property type="entry name" value="FAS1 domain"/>
    <property type="match status" value="2"/>
</dbReference>
<feature type="compositionally biased region" description="Pro residues" evidence="1">
    <location>
        <begin position="415"/>
        <end position="429"/>
    </location>
</feature>
<evidence type="ECO:0000313" key="5">
    <source>
        <dbReference type="Proteomes" id="UP000294933"/>
    </source>
</evidence>
<gene>
    <name evidence="4" type="ORF">BD410DRAFT_783277</name>
</gene>
<feature type="region of interest" description="Disordered" evidence="1">
    <location>
        <begin position="413"/>
        <end position="432"/>
    </location>
</feature>
<feature type="domain" description="FAS1" evidence="3">
    <location>
        <begin position="58"/>
        <end position="240"/>
    </location>
</feature>
<dbReference type="InterPro" id="IPR050904">
    <property type="entry name" value="Adhesion/Biosynth-related"/>
</dbReference>
<dbReference type="Proteomes" id="UP000294933">
    <property type="component" value="Unassembled WGS sequence"/>
</dbReference>
<keyword evidence="2" id="KW-0732">Signal</keyword>
<feature type="chain" id="PRO_5021387059" evidence="2">
    <location>
        <begin position="20"/>
        <end position="587"/>
    </location>
</feature>
<dbReference type="GO" id="GO:0000329">
    <property type="term" value="C:fungal-type vacuole membrane"/>
    <property type="evidence" value="ECO:0007669"/>
    <property type="project" value="TreeGrafter"/>
</dbReference>
<dbReference type="AlphaFoldDB" id="A0A4Y7QI38"/>
<dbReference type="EMBL" id="ML170160">
    <property type="protein sequence ID" value="TDL27095.1"/>
    <property type="molecule type" value="Genomic_DNA"/>
</dbReference>
<dbReference type="InterPro" id="IPR000782">
    <property type="entry name" value="FAS1_domain"/>
</dbReference>
<sequence>MLPLRLIVSAVWAATVVFAQRNAPFPQAFFQNVEDISVDTSSDAGDCPLGLCLETAPSKTIYETLQGNDHFSRLVKLIDLSEEIVSLLNDSSKSLTFFAPPNHAIPRPPRHRKPESDDAPSMQYCGGSPQIESSLVDLVCEAESLEFMEDKPDPDKRKEILKKILTAVLSYHAIYQRLDAPALTENVTYATALRGFNGSLDGEYLRVRIGQRPLNVNLYAKIIHAVNATNGVIHAINHPLLPPPSIFQQLFWLQRGFSTLTSALQRVGLSSEVEFRYRHDKSHEVAFTAFEGTPVTTFFAPSNLAFNRLPKKLQLFLFSPFGERALKKLLQYHVVPKIVFHSDWSLNLTVSSGAVIERIDYNSTGSDYEDIGYGMNPCGYVEPDAELLNMVSDDDDVLTPHHTSVVRYPDLYVPPRRPQSHPHPPPAAPTPRRNRLWRMVRRMAWWVEGKLLQRPPNPKPPKWPHPPPPPPPVVLANLTLPTALGNRTLSVQVERVTFRAPIPFPPHKPRKEESAIVVIVNGQRVALNDGVANNGALHVIHKVLHPFHRHGHHGPRKPHCCKNKTRGGDEDWTGWEEWLPEWANSDD</sequence>
<dbReference type="GO" id="GO:0016236">
    <property type="term" value="P:macroautophagy"/>
    <property type="evidence" value="ECO:0007669"/>
    <property type="project" value="TreeGrafter"/>
</dbReference>
<dbReference type="Pfam" id="PF02469">
    <property type="entry name" value="Fasciclin"/>
    <property type="match status" value="2"/>
</dbReference>
<evidence type="ECO:0000256" key="1">
    <source>
        <dbReference type="SAM" id="MobiDB-lite"/>
    </source>
</evidence>
<reference evidence="4 5" key="1">
    <citation type="submission" date="2018-06" db="EMBL/GenBank/DDBJ databases">
        <title>A transcriptomic atlas of mushroom development highlights an independent origin of complex multicellularity.</title>
        <authorList>
            <consortium name="DOE Joint Genome Institute"/>
            <person name="Krizsan K."/>
            <person name="Almasi E."/>
            <person name="Merenyi Z."/>
            <person name="Sahu N."/>
            <person name="Viragh M."/>
            <person name="Koszo T."/>
            <person name="Mondo S."/>
            <person name="Kiss B."/>
            <person name="Balint B."/>
            <person name="Kues U."/>
            <person name="Barry K."/>
            <person name="Hegedus J.C."/>
            <person name="Henrissat B."/>
            <person name="Johnson J."/>
            <person name="Lipzen A."/>
            <person name="Ohm R."/>
            <person name="Nagy I."/>
            <person name="Pangilinan J."/>
            <person name="Yan J."/>
            <person name="Xiong Y."/>
            <person name="Grigoriev I.V."/>
            <person name="Hibbett D.S."/>
            <person name="Nagy L.G."/>
        </authorList>
    </citation>
    <scope>NUCLEOTIDE SEQUENCE [LARGE SCALE GENOMIC DNA]</scope>
    <source>
        <strain evidence="4 5">SZMC22713</strain>
    </source>
</reference>
<feature type="domain" description="FAS1" evidence="3">
    <location>
        <begin position="244"/>
        <end position="544"/>
    </location>
</feature>
<dbReference type="PANTHER" id="PTHR10900:SF122">
    <property type="entry name" value="FAS1 DOMAIN-CONTAINING PROTEIN"/>
    <property type="match status" value="1"/>
</dbReference>
<dbReference type="PANTHER" id="PTHR10900">
    <property type="entry name" value="PERIOSTIN-RELATED"/>
    <property type="match status" value="1"/>
</dbReference>
<dbReference type="PROSITE" id="PS50213">
    <property type="entry name" value="FAS1"/>
    <property type="match status" value="2"/>
</dbReference>
<evidence type="ECO:0000313" key="4">
    <source>
        <dbReference type="EMBL" id="TDL27095.1"/>
    </source>
</evidence>
<name>A0A4Y7QI38_9AGAM</name>
<organism evidence="4 5">
    <name type="scientific">Rickenella mellea</name>
    <dbReference type="NCBI Taxonomy" id="50990"/>
    <lineage>
        <taxon>Eukaryota</taxon>
        <taxon>Fungi</taxon>
        <taxon>Dikarya</taxon>
        <taxon>Basidiomycota</taxon>
        <taxon>Agaricomycotina</taxon>
        <taxon>Agaricomycetes</taxon>
        <taxon>Hymenochaetales</taxon>
        <taxon>Rickenellaceae</taxon>
        <taxon>Rickenella</taxon>
    </lineage>
</organism>
<feature type="signal peptide" evidence="2">
    <location>
        <begin position="1"/>
        <end position="19"/>
    </location>
</feature>
<dbReference type="Gene3D" id="2.30.180.10">
    <property type="entry name" value="FAS1 domain"/>
    <property type="match status" value="2"/>
</dbReference>